<evidence type="ECO:0000256" key="1">
    <source>
        <dbReference type="SAM" id="MobiDB-lite"/>
    </source>
</evidence>
<gene>
    <name evidence="4" type="ORF">SRIMR7_25970</name>
</gene>
<dbReference type="GeneID" id="66855273"/>
<evidence type="ECO:0000313" key="5">
    <source>
        <dbReference type="Proteomes" id="UP000829494"/>
    </source>
</evidence>
<reference evidence="4 5" key="1">
    <citation type="submission" date="2022-03" db="EMBL/GenBank/DDBJ databases">
        <title>Complete genome of Streptomyces rimosus ssp. rimosus R7 (=ATCC 10970).</title>
        <authorList>
            <person name="Beganovic S."/>
            <person name="Ruckert C."/>
            <person name="Busche T."/>
            <person name="Kalinowski J."/>
            <person name="Wittmann C."/>
        </authorList>
    </citation>
    <scope>NUCLEOTIDE SEQUENCE [LARGE SCALE GENOMIC DNA]</scope>
    <source>
        <strain evidence="4 5">R7</strain>
    </source>
</reference>
<accession>A0ABY3Z5N8</accession>
<proteinExistence type="predicted"/>
<dbReference type="RefSeq" id="WP_003984871.1">
    <property type="nucleotide sequence ID" value="NZ_CP043497.1"/>
</dbReference>
<evidence type="ECO:0000313" key="4">
    <source>
        <dbReference type="EMBL" id="UNZ05606.1"/>
    </source>
</evidence>
<sequence length="234" mass="22504">MRSPGFTLCAALAVAVLSPGSALAFAARAPGVAGGAVAVTPSAVVPGTDTALQVSGCTGRTGSATSDAFVDVVPLARVAAGLVGDARVRSTADPGAYTVSVRCDGQDARAAGSFEVVPAPARATGDEAAEGGGDLAAAPLAAPESGTSAERPASPSAPVRAGGGGTAGHRAAPPVQESRAALVRTAAVRTAASHEGDGIYAVGLVLAGGAALALTGQVLRMRRRRKGSDDGDAG</sequence>
<dbReference type="Proteomes" id="UP000829494">
    <property type="component" value="Chromosome"/>
</dbReference>
<name>A0ABY3Z5N8_STRRM</name>
<evidence type="ECO:0000256" key="3">
    <source>
        <dbReference type="SAM" id="SignalP"/>
    </source>
</evidence>
<evidence type="ECO:0008006" key="6">
    <source>
        <dbReference type="Google" id="ProtNLM"/>
    </source>
</evidence>
<keyword evidence="5" id="KW-1185">Reference proteome</keyword>
<keyword evidence="2" id="KW-0812">Transmembrane</keyword>
<keyword evidence="3" id="KW-0732">Signal</keyword>
<organism evidence="4 5">
    <name type="scientific">Streptomyces rimosus subsp. rimosus</name>
    <dbReference type="NCBI Taxonomy" id="132474"/>
    <lineage>
        <taxon>Bacteria</taxon>
        <taxon>Bacillati</taxon>
        <taxon>Actinomycetota</taxon>
        <taxon>Actinomycetes</taxon>
        <taxon>Kitasatosporales</taxon>
        <taxon>Streptomycetaceae</taxon>
        <taxon>Streptomyces</taxon>
    </lineage>
</organism>
<feature type="signal peptide" evidence="3">
    <location>
        <begin position="1"/>
        <end position="26"/>
    </location>
</feature>
<feature type="region of interest" description="Disordered" evidence="1">
    <location>
        <begin position="123"/>
        <end position="174"/>
    </location>
</feature>
<dbReference type="EMBL" id="CP094298">
    <property type="protein sequence ID" value="UNZ05606.1"/>
    <property type="molecule type" value="Genomic_DNA"/>
</dbReference>
<protein>
    <recommendedName>
        <fullName evidence="6">Sortase</fullName>
    </recommendedName>
</protein>
<evidence type="ECO:0000256" key="2">
    <source>
        <dbReference type="SAM" id="Phobius"/>
    </source>
</evidence>
<keyword evidence="2" id="KW-0472">Membrane</keyword>
<feature type="chain" id="PRO_5046367882" description="Sortase" evidence="3">
    <location>
        <begin position="27"/>
        <end position="234"/>
    </location>
</feature>
<keyword evidence="2" id="KW-1133">Transmembrane helix</keyword>
<feature type="transmembrane region" description="Helical" evidence="2">
    <location>
        <begin position="198"/>
        <end position="219"/>
    </location>
</feature>